<evidence type="ECO:0008006" key="4">
    <source>
        <dbReference type="Google" id="ProtNLM"/>
    </source>
</evidence>
<sequence>MPPEPISFLEHIIKNRRITSSFTLDDTIEPLLTNNLEVTEDRVRSLHRQIEALKSELKAEETKIFWINKALAPIRRLNRDVLFELFKHYIQLHEHERIIREQDPHPRYARLHERLPPIILLSHICASWREVVHSTPELWSQIRTTTAGRSHELEILSMHLERSGITPLDMVLETAKHGSMRDAFLPLLAESSSRLRSLGLHVSIGDLICLFQCIDFDWPSLTRIDISLSSDHYHYGQSHPEGIWMDLRNAPKLNALTVFVPPEFDPEMEIYDSLYPPSSITTLQLMHGCTHPSSICRIMSLCPLLQKCTIAVPDFPNPLEPEHLGLHNDPITLPYLTHLEIQFCDPFGCPEILDVFEFPALRSLVLFHNNASRRSLRRELFSHLSRFQERSSFNLIWFSVYQITQIDTADIVRFLDRVPSLEDLVISHCKIDIHSFCDWMTVKKEFVIISPALYRMKILDEPYGWHMEGLGSDRDKVVLEMVKSRAVDHDDLGSLRLGGGIGLGGYEKKLREDVWRELQLLGEEGTVPFRMLAHNA</sequence>
<accession>A0ABR1IKJ8</accession>
<keyword evidence="3" id="KW-1185">Reference proteome</keyword>
<evidence type="ECO:0000313" key="2">
    <source>
        <dbReference type="EMBL" id="KAK7435220.1"/>
    </source>
</evidence>
<comment type="caution">
    <text evidence="2">The sequence shown here is derived from an EMBL/GenBank/DDBJ whole genome shotgun (WGS) entry which is preliminary data.</text>
</comment>
<evidence type="ECO:0000313" key="3">
    <source>
        <dbReference type="Proteomes" id="UP001498398"/>
    </source>
</evidence>
<dbReference type="InterPro" id="IPR032675">
    <property type="entry name" value="LRR_dom_sf"/>
</dbReference>
<gene>
    <name evidence="2" type="ORF">VKT23_019789</name>
</gene>
<proteinExistence type="predicted"/>
<protein>
    <recommendedName>
        <fullName evidence="4">F-box domain-containing protein</fullName>
    </recommendedName>
</protein>
<name>A0ABR1IKJ8_9AGAR</name>
<feature type="coiled-coil region" evidence="1">
    <location>
        <begin position="36"/>
        <end position="63"/>
    </location>
</feature>
<organism evidence="2 3">
    <name type="scientific">Marasmiellus scandens</name>
    <dbReference type="NCBI Taxonomy" id="2682957"/>
    <lineage>
        <taxon>Eukaryota</taxon>
        <taxon>Fungi</taxon>
        <taxon>Dikarya</taxon>
        <taxon>Basidiomycota</taxon>
        <taxon>Agaricomycotina</taxon>
        <taxon>Agaricomycetes</taxon>
        <taxon>Agaricomycetidae</taxon>
        <taxon>Agaricales</taxon>
        <taxon>Marasmiineae</taxon>
        <taxon>Omphalotaceae</taxon>
        <taxon>Marasmiellus</taxon>
    </lineage>
</organism>
<dbReference type="Proteomes" id="UP001498398">
    <property type="component" value="Unassembled WGS sequence"/>
</dbReference>
<dbReference type="SUPFAM" id="SSF52047">
    <property type="entry name" value="RNI-like"/>
    <property type="match status" value="1"/>
</dbReference>
<keyword evidence="1" id="KW-0175">Coiled coil</keyword>
<dbReference type="EMBL" id="JBANRG010000110">
    <property type="protein sequence ID" value="KAK7435220.1"/>
    <property type="molecule type" value="Genomic_DNA"/>
</dbReference>
<reference evidence="2 3" key="1">
    <citation type="submission" date="2024-01" db="EMBL/GenBank/DDBJ databases">
        <title>A draft genome for the cacao thread blight pathogen Marasmiellus scandens.</title>
        <authorList>
            <person name="Baruah I.K."/>
            <person name="Leung J."/>
            <person name="Bukari Y."/>
            <person name="Amoako-Attah I."/>
            <person name="Meinhardt L.W."/>
            <person name="Bailey B.A."/>
            <person name="Cohen S.P."/>
        </authorList>
    </citation>
    <scope>NUCLEOTIDE SEQUENCE [LARGE SCALE GENOMIC DNA]</scope>
    <source>
        <strain evidence="2 3">GH-19</strain>
    </source>
</reference>
<dbReference type="Gene3D" id="3.80.10.10">
    <property type="entry name" value="Ribonuclease Inhibitor"/>
    <property type="match status" value="1"/>
</dbReference>
<evidence type="ECO:0000256" key="1">
    <source>
        <dbReference type="SAM" id="Coils"/>
    </source>
</evidence>